<protein>
    <submittedName>
        <fullName evidence="1">Uncharacterized protein</fullName>
    </submittedName>
</protein>
<proteinExistence type="predicted"/>
<name>A0ACC2Q319_9HYME</name>
<gene>
    <name evidence="1" type="ORF">QAD02_024250</name>
</gene>
<keyword evidence="2" id="KW-1185">Reference proteome</keyword>
<dbReference type="EMBL" id="CM056741">
    <property type="protein sequence ID" value="KAJ8688455.1"/>
    <property type="molecule type" value="Genomic_DNA"/>
</dbReference>
<sequence length="372" mass="41254">MPAVLQQLTKELRKLPYTAAHVYRGVKFLLSDEPDSRVGLPALLQPWEYGVLSAVWTKYPGGEMRVAELRRRGGRNIIAALRGAQAKNLNPWALSSTFTVAAFTFHMKDVEPFKNLYQSFSRGRSPSLEAVGSAMEVILSSYTEPTPDITADRVRRLQRTLAGEHCSAQMRILVTQATHLLESLEPLPAQEMAFFFRAYECAPWKISSVPENCLLFGTRPIAAPAIDALQEGDVALTNALLDAVDKDEEGEDLIDIVGEDGEIIGKMRPVIPLTEAQLVAAFLPKKIERDEVAHEDAVGEVQMPPEVRDIDGAFDQNHQEGDLLPENDPAVGESEDDDDGEEDVAQVPGTEKMVLHSKKKTIIMPIRPDRRY</sequence>
<organism evidence="1 2">
    <name type="scientific">Eretmocerus hayati</name>
    <dbReference type="NCBI Taxonomy" id="131215"/>
    <lineage>
        <taxon>Eukaryota</taxon>
        <taxon>Metazoa</taxon>
        <taxon>Ecdysozoa</taxon>
        <taxon>Arthropoda</taxon>
        <taxon>Hexapoda</taxon>
        <taxon>Insecta</taxon>
        <taxon>Pterygota</taxon>
        <taxon>Neoptera</taxon>
        <taxon>Endopterygota</taxon>
        <taxon>Hymenoptera</taxon>
        <taxon>Apocrita</taxon>
        <taxon>Proctotrupomorpha</taxon>
        <taxon>Chalcidoidea</taxon>
        <taxon>Aphelinidae</taxon>
        <taxon>Aphelininae</taxon>
        <taxon>Eretmocerus</taxon>
    </lineage>
</organism>
<evidence type="ECO:0000313" key="2">
    <source>
        <dbReference type="Proteomes" id="UP001239111"/>
    </source>
</evidence>
<dbReference type="Proteomes" id="UP001239111">
    <property type="component" value="Chromosome 1"/>
</dbReference>
<evidence type="ECO:0000313" key="1">
    <source>
        <dbReference type="EMBL" id="KAJ8688455.1"/>
    </source>
</evidence>
<reference evidence="1" key="1">
    <citation type="submission" date="2023-04" db="EMBL/GenBank/DDBJ databases">
        <title>A chromosome-level genome assembly of the parasitoid wasp Eretmocerus hayati.</title>
        <authorList>
            <person name="Zhong Y."/>
            <person name="Liu S."/>
            <person name="Liu Y."/>
        </authorList>
    </citation>
    <scope>NUCLEOTIDE SEQUENCE</scope>
    <source>
        <strain evidence="1">ZJU_SS_LIU_2023</strain>
    </source>
</reference>
<accession>A0ACC2Q319</accession>
<comment type="caution">
    <text evidence="1">The sequence shown here is derived from an EMBL/GenBank/DDBJ whole genome shotgun (WGS) entry which is preliminary data.</text>
</comment>